<dbReference type="SUPFAM" id="SSF57850">
    <property type="entry name" value="RING/U-box"/>
    <property type="match status" value="1"/>
</dbReference>
<dbReference type="InterPro" id="IPR013083">
    <property type="entry name" value="Znf_RING/FYVE/PHD"/>
</dbReference>
<evidence type="ECO:0000256" key="2">
    <source>
        <dbReference type="ARBA" id="ARBA00004906"/>
    </source>
</evidence>
<feature type="compositionally biased region" description="Basic and acidic residues" evidence="14">
    <location>
        <begin position="696"/>
        <end position="707"/>
    </location>
</feature>
<dbReference type="InterPro" id="IPR001841">
    <property type="entry name" value="Znf_RING"/>
</dbReference>
<dbReference type="InterPro" id="IPR021991">
    <property type="entry name" value="TTD_dom"/>
</dbReference>
<evidence type="ECO:0000256" key="8">
    <source>
        <dbReference type="ARBA" id="ARBA00022833"/>
    </source>
</evidence>
<dbReference type="Pfam" id="PF02182">
    <property type="entry name" value="SAD_SRA"/>
    <property type="match status" value="1"/>
</dbReference>
<feature type="domain" description="RING-type" evidence="17">
    <location>
        <begin position="830"/>
        <end position="869"/>
    </location>
</feature>
<dbReference type="Gene3D" id="2.30.280.10">
    <property type="entry name" value="SRA-YDG"/>
    <property type="match status" value="1"/>
</dbReference>
<dbReference type="GO" id="GO:0061630">
    <property type="term" value="F:ubiquitin protein ligase activity"/>
    <property type="evidence" value="ECO:0007669"/>
    <property type="project" value="UniProtKB-EC"/>
</dbReference>
<dbReference type="Pfam" id="PF00240">
    <property type="entry name" value="ubiquitin"/>
    <property type="match status" value="1"/>
</dbReference>
<dbReference type="InterPro" id="IPR019956">
    <property type="entry name" value="Ubiquitin_dom"/>
</dbReference>
<dbReference type="GO" id="GO:0016567">
    <property type="term" value="P:protein ubiquitination"/>
    <property type="evidence" value="ECO:0007669"/>
    <property type="project" value="TreeGrafter"/>
</dbReference>
<feature type="compositionally biased region" description="Basic and acidic residues" evidence="14">
    <location>
        <begin position="110"/>
        <end position="143"/>
    </location>
</feature>
<evidence type="ECO:0000256" key="10">
    <source>
        <dbReference type="ARBA" id="ARBA00023242"/>
    </source>
</evidence>
<evidence type="ECO:0000259" key="18">
    <source>
        <dbReference type="PROSITE" id="PS51015"/>
    </source>
</evidence>
<keyword evidence="5" id="KW-0479">Metal-binding</keyword>
<feature type="region of interest" description="Disordered" evidence="14">
    <location>
        <begin position="188"/>
        <end position="219"/>
    </location>
</feature>
<dbReference type="GO" id="GO:0008270">
    <property type="term" value="F:zinc ion binding"/>
    <property type="evidence" value="ECO:0007669"/>
    <property type="project" value="UniProtKB-KW"/>
</dbReference>
<dbReference type="Pfam" id="PF00628">
    <property type="entry name" value="PHD"/>
    <property type="match status" value="1"/>
</dbReference>
<dbReference type="PROSITE" id="PS00518">
    <property type="entry name" value="ZF_RING_1"/>
    <property type="match status" value="1"/>
</dbReference>
<evidence type="ECO:0000256" key="6">
    <source>
        <dbReference type="ARBA" id="ARBA00022771"/>
    </source>
</evidence>
<feature type="compositionally biased region" description="Acidic residues" evidence="14">
    <location>
        <begin position="98"/>
        <end position="109"/>
    </location>
</feature>
<evidence type="ECO:0000256" key="4">
    <source>
        <dbReference type="ARBA" id="ARBA00022679"/>
    </source>
</evidence>
<dbReference type="InterPro" id="IPR036987">
    <property type="entry name" value="SRA-YDG_sf"/>
</dbReference>
<dbReference type="PROSITE" id="PS50016">
    <property type="entry name" value="ZF_PHD_2"/>
    <property type="match status" value="1"/>
</dbReference>
<dbReference type="SUPFAM" id="SSF57903">
    <property type="entry name" value="FYVE/PHD zinc finger"/>
    <property type="match status" value="1"/>
</dbReference>
<dbReference type="Proteomes" id="UP001154114">
    <property type="component" value="Chromosome 1"/>
</dbReference>
<dbReference type="CDD" id="cd20388">
    <property type="entry name" value="Tudor_UHRF_rpt2"/>
    <property type="match status" value="1"/>
</dbReference>
<keyword evidence="10 13" id="KW-0539">Nucleus</keyword>
<feature type="compositionally biased region" description="Basic and acidic residues" evidence="14">
    <location>
        <begin position="192"/>
        <end position="212"/>
    </location>
</feature>
<dbReference type="InterPro" id="IPR045134">
    <property type="entry name" value="UHRF1/2-like"/>
</dbReference>
<dbReference type="GO" id="GO:0005634">
    <property type="term" value="C:nucleus"/>
    <property type="evidence" value="ECO:0007669"/>
    <property type="project" value="UniProtKB-SubCell"/>
</dbReference>
<comment type="subcellular location">
    <subcellularLocation>
        <location evidence="13">Nucleus</location>
    </subcellularLocation>
</comment>
<evidence type="ECO:0000259" key="16">
    <source>
        <dbReference type="PROSITE" id="PS50053"/>
    </source>
</evidence>
<dbReference type="SMART" id="SM00249">
    <property type="entry name" value="PHD"/>
    <property type="match status" value="1"/>
</dbReference>
<keyword evidence="7" id="KW-0833">Ubl conjugation pathway</keyword>
<dbReference type="PANTHER" id="PTHR14140:SF45">
    <property type="entry name" value="RING-TYPE E3 UBIQUITIN TRANSFERASE"/>
    <property type="match status" value="1"/>
</dbReference>
<dbReference type="SMART" id="SM00213">
    <property type="entry name" value="UBQ"/>
    <property type="match status" value="1"/>
</dbReference>
<dbReference type="PANTHER" id="PTHR14140">
    <property type="entry name" value="E3 UBIQUITIN-PROTEIN LIGASE UHRF-RELATED"/>
    <property type="match status" value="1"/>
</dbReference>
<evidence type="ECO:0000256" key="9">
    <source>
        <dbReference type="ARBA" id="ARBA00023125"/>
    </source>
</evidence>
<feature type="domain" description="Ubiquitin-like" evidence="16">
    <location>
        <begin position="1"/>
        <end position="77"/>
    </location>
</feature>
<evidence type="ECO:0000313" key="20">
    <source>
        <dbReference type="Proteomes" id="UP001154114"/>
    </source>
</evidence>
<dbReference type="EMBL" id="LR824004">
    <property type="protein sequence ID" value="CAD0194361.1"/>
    <property type="molecule type" value="Genomic_DNA"/>
</dbReference>
<name>A0A9N8PY82_CHRIL</name>
<evidence type="ECO:0000256" key="3">
    <source>
        <dbReference type="ARBA" id="ARBA00012483"/>
    </source>
</evidence>
<dbReference type="OrthoDB" id="2270193at2759"/>
<accession>A0A9N8PY82</accession>
<evidence type="ECO:0000256" key="5">
    <source>
        <dbReference type="ARBA" id="ARBA00022723"/>
    </source>
</evidence>
<keyword evidence="8" id="KW-0862">Zinc</keyword>
<evidence type="ECO:0000256" key="12">
    <source>
        <dbReference type="PROSITE-ProRule" id="PRU00175"/>
    </source>
</evidence>
<dbReference type="AlphaFoldDB" id="A0A9N8PY82"/>
<evidence type="ECO:0000256" key="13">
    <source>
        <dbReference type="PROSITE-ProRule" id="PRU00358"/>
    </source>
</evidence>
<feature type="domain" description="PHD-type" evidence="15">
    <location>
        <begin position="379"/>
        <end position="445"/>
    </location>
</feature>
<evidence type="ECO:0000256" key="1">
    <source>
        <dbReference type="ARBA" id="ARBA00000900"/>
    </source>
</evidence>
<dbReference type="Pfam" id="PF12148">
    <property type="entry name" value="TTD"/>
    <property type="match status" value="1"/>
</dbReference>
<evidence type="ECO:0000259" key="15">
    <source>
        <dbReference type="PROSITE" id="PS50016"/>
    </source>
</evidence>
<protein>
    <recommendedName>
        <fullName evidence="3">RING-type E3 ubiquitin transferase</fullName>
        <ecNumber evidence="3">2.3.2.27</ecNumber>
    </recommendedName>
</protein>
<dbReference type="PROSITE" id="PS50053">
    <property type="entry name" value="UBIQUITIN_2"/>
    <property type="match status" value="1"/>
</dbReference>
<sequence>MHVRIRLINTPDTIVVVESMLTKIDQLRQVIKTKLGIPPDSQRLFYGGKVLENGYTFHDYNIKLNDVIQLMIKVLPGEIPVVVKKPIDVAEEAKEQDVPEEATEQDVPEEATKQDVTEEAKEPKDTPKEEKKPSNESTETEDKVYKDAVSTLYAIGDLVDVRDSTLGAWFEGKITRIVYDPTVAPESMNTSNEKDVLTKLDNNDQGNKENDARASTSYGVSTRSRGITRYFTKSPKASKVTKTQEHDVEAFLLYRVEMVYDEEDGSGYYASKNIRPRARKEIDIKQLRVGQTVMVNYNTSEPEERGYWYDFKVTEIKKQRKNHVLIGTIYLGPEAVPQNDTTVTVLDKIFAIEKVVPVIERTPTYNTLMTTAPENRSQPLLCLTCRDEENVQCNDCGCNLCSGKENPENIILCDECNCGYHTTCLDPPLTEVPDEDWYCPSCKRDPNEVVAPGAAKQTKKMSKTKRDWGRGMACVGKTKTCTMPSNHFGPIPGIEVGMCWRFRIQLSESGVHRPPVSGIHGRDNEGAYSIVLSGGYEDDVDNGNEFTYTGSGGRDLSGNKRTASQSCDQTLTRENRALARNCAVEKISEDGGDAGENWQKGKPVRVVRSYKMLKHFPKYAPKEGIRYDGIYKVVKYYPEEGLSGFRVWKYLLRRDDPSPAPWESDADEFSIVYPDGYLEAEAEKKALKGGKRKSEKRALNESNHNTDSEPENQVPPAKKAKTDSKSEKYADFKLQTNIVKRRCTFCMKFLWKNGTSSSHATPKNKLSGSFSKTRGKKSLDKQATSCLSAEEKKAIKADTRNAKLWEELCAVAETKGRQEFIEAVTEGFLCIICQEVAVSPAQTNCLHTFCFACLTAAFKASGKACPTCRRRHDKYLMLVNEQLMKALRTILPGYDAGKK</sequence>
<dbReference type="Gene3D" id="3.30.40.10">
    <property type="entry name" value="Zinc/RING finger domain, C3HC4 (zinc finger)"/>
    <property type="match status" value="1"/>
</dbReference>
<dbReference type="EC" id="2.3.2.27" evidence="3"/>
<feature type="compositionally biased region" description="Polar residues" evidence="14">
    <location>
        <begin position="559"/>
        <end position="568"/>
    </location>
</feature>
<dbReference type="InterPro" id="IPR019787">
    <property type="entry name" value="Znf_PHD-finger"/>
</dbReference>
<evidence type="ECO:0000313" key="19">
    <source>
        <dbReference type="EMBL" id="CAD0194361.1"/>
    </source>
</evidence>
<dbReference type="Gene3D" id="2.30.30.1150">
    <property type="match status" value="1"/>
</dbReference>
<keyword evidence="9" id="KW-0238">DNA-binding</keyword>
<dbReference type="InterPro" id="IPR011011">
    <property type="entry name" value="Znf_FYVE_PHD"/>
</dbReference>
<dbReference type="Pfam" id="PF00097">
    <property type="entry name" value="zf-C3HC4"/>
    <property type="match status" value="1"/>
</dbReference>
<dbReference type="Gene3D" id="3.10.20.90">
    <property type="entry name" value="Phosphatidylinositol 3-kinase Catalytic Subunit, Chain A, domain 1"/>
    <property type="match status" value="1"/>
</dbReference>
<dbReference type="GO" id="GO:0003677">
    <property type="term" value="F:DNA binding"/>
    <property type="evidence" value="ECO:0007669"/>
    <property type="project" value="UniProtKB-KW"/>
</dbReference>
<reference evidence="19" key="1">
    <citation type="submission" date="2021-12" db="EMBL/GenBank/DDBJ databases">
        <authorList>
            <person name="King R."/>
        </authorList>
    </citation>
    <scope>NUCLEOTIDE SEQUENCE</scope>
</reference>
<dbReference type="InterPro" id="IPR001965">
    <property type="entry name" value="Znf_PHD"/>
</dbReference>
<evidence type="ECO:0000256" key="11">
    <source>
        <dbReference type="ARBA" id="ARBA00023306"/>
    </source>
</evidence>
<dbReference type="PROSITE" id="PS51015">
    <property type="entry name" value="YDG"/>
    <property type="match status" value="1"/>
</dbReference>
<evidence type="ECO:0000259" key="17">
    <source>
        <dbReference type="PROSITE" id="PS50089"/>
    </source>
</evidence>
<feature type="region of interest" description="Disordered" evidence="14">
    <location>
        <begin position="549"/>
        <end position="568"/>
    </location>
</feature>
<dbReference type="InterPro" id="IPR029071">
    <property type="entry name" value="Ubiquitin-like_domsf"/>
</dbReference>
<dbReference type="InterPro" id="IPR015947">
    <property type="entry name" value="PUA-like_sf"/>
</dbReference>
<dbReference type="SMART" id="SM00466">
    <property type="entry name" value="SRA"/>
    <property type="match status" value="1"/>
</dbReference>
<dbReference type="InterPro" id="IPR017907">
    <property type="entry name" value="Znf_RING_CS"/>
</dbReference>
<dbReference type="Gene3D" id="2.30.30.140">
    <property type="match status" value="1"/>
</dbReference>
<feature type="region of interest" description="Disordered" evidence="14">
    <location>
        <begin position="92"/>
        <end position="143"/>
    </location>
</feature>
<feature type="domain" description="YDG" evidence="18">
    <location>
        <begin position="489"/>
        <end position="654"/>
    </location>
</feature>
<keyword evidence="6 12" id="KW-0863">Zinc-finger</keyword>
<proteinExistence type="predicted"/>
<evidence type="ECO:0000256" key="7">
    <source>
        <dbReference type="ARBA" id="ARBA00022786"/>
    </source>
</evidence>
<keyword evidence="4" id="KW-0808">Transferase</keyword>
<keyword evidence="11" id="KW-0131">Cell cycle</keyword>
<dbReference type="PRINTS" id="PR00348">
    <property type="entry name" value="UBIQUITIN"/>
</dbReference>
<gene>
    <name evidence="19" type="ORF">CINC_LOCUS651</name>
</gene>
<dbReference type="SUPFAM" id="SSF54236">
    <property type="entry name" value="Ubiquitin-like"/>
    <property type="match status" value="1"/>
</dbReference>
<comment type="catalytic activity">
    <reaction evidence="1">
        <text>S-ubiquitinyl-[E2 ubiquitin-conjugating enzyme]-L-cysteine + [acceptor protein]-L-lysine = [E2 ubiquitin-conjugating enzyme]-L-cysteine + N(6)-ubiquitinyl-[acceptor protein]-L-lysine.</text>
        <dbReference type="EC" id="2.3.2.27"/>
    </reaction>
</comment>
<dbReference type="SUPFAM" id="SSF88697">
    <property type="entry name" value="PUA domain-like"/>
    <property type="match status" value="1"/>
</dbReference>
<dbReference type="InterPro" id="IPR018957">
    <property type="entry name" value="Znf_C3HC4_RING-type"/>
</dbReference>
<organism evidence="19 20">
    <name type="scientific">Chrysodeixis includens</name>
    <name type="common">Soybean looper</name>
    <name type="synonym">Pseudoplusia includens</name>
    <dbReference type="NCBI Taxonomy" id="689277"/>
    <lineage>
        <taxon>Eukaryota</taxon>
        <taxon>Metazoa</taxon>
        <taxon>Ecdysozoa</taxon>
        <taxon>Arthropoda</taxon>
        <taxon>Hexapoda</taxon>
        <taxon>Insecta</taxon>
        <taxon>Pterygota</taxon>
        <taxon>Neoptera</taxon>
        <taxon>Endopterygota</taxon>
        <taxon>Lepidoptera</taxon>
        <taxon>Glossata</taxon>
        <taxon>Ditrysia</taxon>
        <taxon>Noctuoidea</taxon>
        <taxon>Noctuidae</taxon>
        <taxon>Plusiinae</taxon>
        <taxon>Chrysodeixis</taxon>
    </lineage>
</organism>
<comment type="pathway">
    <text evidence="2">Protein modification; protein ubiquitination.</text>
</comment>
<evidence type="ECO:0000256" key="14">
    <source>
        <dbReference type="SAM" id="MobiDB-lite"/>
    </source>
</evidence>
<dbReference type="GO" id="GO:0044027">
    <property type="term" value="P:negative regulation of gene expression via chromosomal CpG island methylation"/>
    <property type="evidence" value="ECO:0007669"/>
    <property type="project" value="TreeGrafter"/>
</dbReference>
<feature type="region of interest" description="Disordered" evidence="14">
    <location>
        <begin position="684"/>
        <end position="726"/>
    </location>
</feature>
<dbReference type="InterPro" id="IPR003105">
    <property type="entry name" value="SRA_YDG"/>
</dbReference>
<dbReference type="CDD" id="cd15525">
    <property type="entry name" value="PHD_UHRF1_2"/>
    <property type="match status" value="1"/>
</dbReference>
<keyword evidence="20" id="KW-1185">Reference proteome</keyword>
<dbReference type="SMART" id="SM00184">
    <property type="entry name" value="RING"/>
    <property type="match status" value="2"/>
</dbReference>
<dbReference type="PROSITE" id="PS50089">
    <property type="entry name" value="ZF_RING_2"/>
    <property type="match status" value="1"/>
</dbReference>
<dbReference type="InterPro" id="IPR000626">
    <property type="entry name" value="Ubiquitin-like_dom"/>
</dbReference>